<organism evidence="1 2">
    <name type="scientific">Emticicia aquatica</name>
    <dbReference type="NCBI Taxonomy" id="1681835"/>
    <lineage>
        <taxon>Bacteria</taxon>
        <taxon>Pseudomonadati</taxon>
        <taxon>Bacteroidota</taxon>
        <taxon>Cytophagia</taxon>
        <taxon>Cytophagales</taxon>
        <taxon>Leadbetterellaceae</taxon>
        <taxon>Emticicia</taxon>
    </lineage>
</organism>
<evidence type="ECO:0000313" key="2">
    <source>
        <dbReference type="Proteomes" id="UP000837932"/>
    </source>
</evidence>
<evidence type="ECO:0000313" key="1">
    <source>
        <dbReference type="EMBL" id="CAH0997384.1"/>
    </source>
</evidence>
<dbReference type="RefSeq" id="WP_238808067.1">
    <property type="nucleotide sequence ID" value="NZ_CAKLPY010000003.1"/>
</dbReference>
<dbReference type="Proteomes" id="UP000837932">
    <property type="component" value="Unassembled WGS sequence"/>
</dbReference>
<comment type="caution">
    <text evidence="1">The sequence shown here is derived from an EMBL/GenBank/DDBJ whole genome shotgun (WGS) entry which is preliminary data.</text>
</comment>
<dbReference type="EMBL" id="CAKLPY010000003">
    <property type="protein sequence ID" value="CAH0997384.1"/>
    <property type="molecule type" value="Genomic_DNA"/>
</dbReference>
<protein>
    <submittedName>
        <fullName evidence="1">Uncharacterized protein</fullName>
    </submittedName>
</protein>
<gene>
    <name evidence="1" type="ORF">EMA8858_03516</name>
</gene>
<accession>A0ABN8F007</accession>
<sequence length="166" mass="19128">MKWFKNSSDTSYLLKDNDEIILKMDFSYNSKGAKATCQSNSENFIIESESFWKTNLLIKENEIIIAKTSTDKWYSSLSTLEIKGEKVKFKFRNNPLAEIVFFIETEQDYILTCGLKSNKKGMPEIKLDLGESLINNPLKAYILAICWYIFKPIAEENTVDILVLIA</sequence>
<keyword evidence="2" id="KW-1185">Reference proteome</keyword>
<reference evidence="1" key="1">
    <citation type="submission" date="2021-12" db="EMBL/GenBank/DDBJ databases">
        <authorList>
            <person name="Rodrigo-Torres L."/>
            <person name="Arahal R. D."/>
            <person name="Lucena T."/>
        </authorList>
    </citation>
    <scope>NUCLEOTIDE SEQUENCE</scope>
    <source>
        <strain evidence="1">CECT 8858</strain>
    </source>
</reference>
<name>A0ABN8F007_9BACT</name>
<proteinExistence type="predicted"/>